<feature type="compositionally biased region" description="Polar residues" evidence="7">
    <location>
        <begin position="320"/>
        <end position="331"/>
    </location>
</feature>
<evidence type="ECO:0000259" key="8">
    <source>
        <dbReference type="PROSITE" id="PS50114"/>
    </source>
</evidence>
<evidence type="ECO:0000256" key="5">
    <source>
        <dbReference type="ARBA" id="ARBA00023163"/>
    </source>
</evidence>
<dbReference type="CDD" id="cd00202">
    <property type="entry name" value="ZnF_GATA"/>
    <property type="match status" value="1"/>
</dbReference>
<dbReference type="EMBL" id="KL142379">
    <property type="protein sequence ID" value="KDR76327.1"/>
    <property type="molecule type" value="Genomic_DNA"/>
</dbReference>
<dbReference type="AlphaFoldDB" id="A0A067T1X4"/>
<gene>
    <name evidence="9" type="ORF">GALMADRAFT_247715</name>
</gene>
<dbReference type="Proteomes" id="UP000027222">
    <property type="component" value="Unassembled WGS sequence"/>
</dbReference>
<dbReference type="PROSITE" id="PS00344">
    <property type="entry name" value="GATA_ZN_FINGER_1"/>
    <property type="match status" value="1"/>
</dbReference>
<dbReference type="GO" id="GO:0006355">
    <property type="term" value="P:regulation of DNA-templated transcription"/>
    <property type="evidence" value="ECO:0007669"/>
    <property type="project" value="InterPro"/>
</dbReference>
<dbReference type="PROSITE" id="PS50114">
    <property type="entry name" value="GATA_ZN_FINGER_2"/>
    <property type="match status" value="1"/>
</dbReference>
<evidence type="ECO:0000313" key="10">
    <source>
        <dbReference type="Proteomes" id="UP000027222"/>
    </source>
</evidence>
<feature type="region of interest" description="Disordered" evidence="7">
    <location>
        <begin position="320"/>
        <end position="356"/>
    </location>
</feature>
<dbReference type="PANTHER" id="PTHR47172">
    <property type="entry name" value="OS01G0976800 PROTEIN"/>
    <property type="match status" value="1"/>
</dbReference>
<evidence type="ECO:0000256" key="2">
    <source>
        <dbReference type="ARBA" id="ARBA00022771"/>
    </source>
</evidence>
<dbReference type="SMART" id="SM00401">
    <property type="entry name" value="ZnF_GATA"/>
    <property type="match status" value="1"/>
</dbReference>
<name>A0A067T1X4_GALM3</name>
<evidence type="ECO:0000256" key="3">
    <source>
        <dbReference type="ARBA" id="ARBA00022833"/>
    </source>
</evidence>
<dbReference type="OrthoDB" id="2162994at2759"/>
<feature type="region of interest" description="Disordered" evidence="7">
    <location>
        <begin position="1"/>
        <end position="48"/>
    </location>
</feature>
<dbReference type="GO" id="GO:0043565">
    <property type="term" value="F:sequence-specific DNA binding"/>
    <property type="evidence" value="ECO:0007669"/>
    <property type="project" value="InterPro"/>
</dbReference>
<feature type="region of interest" description="Disordered" evidence="7">
    <location>
        <begin position="377"/>
        <end position="514"/>
    </location>
</feature>
<feature type="compositionally biased region" description="Low complexity" evidence="7">
    <location>
        <begin position="571"/>
        <end position="587"/>
    </location>
</feature>
<protein>
    <recommendedName>
        <fullName evidence="8">GATA-type domain-containing protein</fullName>
    </recommendedName>
</protein>
<feature type="compositionally biased region" description="Polar residues" evidence="7">
    <location>
        <begin position="494"/>
        <end position="505"/>
    </location>
</feature>
<dbReference type="InterPro" id="IPR000679">
    <property type="entry name" value="Znf_GATA"/>
</dbReference>
<feature type="compositionally biased region" description="Polar residues" evidence="7">
    <location>
        <begin position="660"/>
        <end position="673"/>
    </location>
</feature>
<evidence type="ECO:0000256" key="1">
    <source>
        <dbReference type="ARBA" id="ARBA00022723"/>
    </source>
</evidence>
<dbReference type="Gene3D" id="3.30.50.10">
    <property type="entry name" value="Erythroid Transcription Factor GATA-1, subunit A"/>
    <property type="match status" value="1"/>
</dbReference>
<evidence type="ECO:0000256" key="4">
    <source>
        <dbReference type="ARBA" id="ARBA00023015"/>
    </source>
</evidence>
<dbReference type="SUPFAM" id="SSF57716">
    <property type="entry name" value="Glucocorticoid receptor-like (DNA-binding domain)"/>
    <property type="match status" value="1"/>
</dbReference>
<reference evidence="10" key="1">
    <citation type="journal article" date="2014" name="Proc. Natl. Acad. Sci. U.S.A.">
        <title>Extensive sampling of basidiomycete genomes demonstrates inadequacy of the white-rot/brown-rot paradigm for wood decay fungi.</title>
        <authorList>
            <person name="Riley R."/>
            <person name="Salamov A.A."/>
            <person name="Brown D.W."/>
            <person name="Nagy L.G."/>
            <person name="Floudas D."/>
            <person name="Held B.W."/>
            <person name="Levasseur A."/>
            <person name="Lombard V."/>
            <person name="Morin E."/>
            <person name="Otillar R."/>
            <person name="Lindquist E.A."/>
            <person name="Sun H."/>
            <person name="LaButti K.M."/>
            <person name="Schmutz J."/>
            <person name="Jabbour D."/>
            <person name="Luo H."/>
            <person name="Baker S.E."/>
            <person name="Pisabarro A.G."/>
            <person name="Walton J.D."/>
            <person name="Blanchette R.A."/>
            <person name="Henrissat B."/>
            <person name="Martin F."/>
            <person name="Cullen D."/>
            <person name="Hibbett D.S."/>
            <person name="Grigoriev I.V."/>
        </authorList>
    </citation>
    <scope>NUCLEOTIDE SEQUENCE [LARGE SCALE GENOMIC DNA]</scope>
    <source>
        <strain evidence="10">CBS 339.88</strain>
    </source>
</reference>
<dbReference type="InterPro" id="IPR013088">
    <property type="entry name" value="Znf_NHR/GATA"/>
</dbReference>
<sequence length="736" mass="80358">MSYLMSSFDTHPPNARTRLPMSPPSFSQSYHPATDIPTAPYSTDHPSTPLPKVGQTRCYWTLLSSDLHFIYLDPVLASHLEDQAELLIGKSLLSFVHPDEQASAKQDLGSVLDSRTLHGSVTRVRFSRLSKVRRHLGYDGPPPNWSEADKIALDKDYMAVDIVINWAAEGLVLCFIHATVDLTPNDNDESSKTDWTNWCGTPYMPLEEVQLLYRRLQTYIAQTGDMSRVFQILANQRDRPLLMSWPSDPSQGPTSRDFAKLVENVQIGSGVPGGNDAKTSCTRRYKALQNMPPVFGGEVESIFIPHGTIIFACHKVNSTHRSTSANPTAPMQQVDYAPQGYNPHQNSSYYEHGGSYALPPLSPQSQAYNSSFIQQQGPGVQASYSPQRWAQAPLPSSATSLRSGSYPGTSPTQTNQSWTSGPPSASSYMEPSSAPPFNRPISPTYNYSSTGGSSAGASPTSDVVPPPRRRISPGSSRDQTGPTRAAGNRPTGVQKCSSCKATSSPEWRKGPSGKKELCNACGLRYARSRAKKEGPNQTQQRRRKEKGITKRESATPPTSAPPYSAIRRNYADSSFSASSAGSASGSDIYPHSGQHVIDNMTPSPSPPASNMNFVHYAPGSADNRPPYSATGSSFYSVPSPLSNTHVLHPPQHQHPPAQHINTNQLPPLGQLSSYAGRMSPMMPPGSPVSHSSLTSTMPPASYERDRERDREYRELPPTPLSAEPRLTTRRSILTHQ</sequence>
<feature type="region of interest" description="Disordered" evidence="7">
    <location>
        <begin position="529"/>
        <end position="617"/>
    </location>
</feature>
<dbReference type="Gene3D" id="3.30.450.20">
    <property type="entry name" value="PAS domain"/>
    <property type="match status" value="1"/>
</dbReference>
<keyword evidence="1" id="KW-0479">Metal-binding</keyword>
<accession>A0A067T1X4</accession>
<dbReference type="Pfam" id="PF00320">
    <property type="entry name" value="GATA"/>
    <property type="match status" value="1"/>
</dbReference>
<dbReference type="GO" id="GO:0008270">
    <property type="term" value="F:zinc ion binding"/>
    <property type="evidence" value="ECO:0007669"/>
    <property type="project" value="UniProtKB-KW"/>
</dbReference>
<dbReference type="STRING" id="685588.A0A067T1X4"/>
<evidence type="ECO:0000256" key="7">
    <source>
        <dbReference type="SAM" id="MobiDB-lite"/>
    </source>
</evidence>
<dbReference type="HOGENOM" id="CLU_016009_0_0_1"/>
<feature type="compositionally biased region" description="Basic and acidic residues" evidence="7">
    <location>
        <begin position="702"/>
        <end position="714"/>
    </location>
</feature>
<keyword evidence="3" id="KW-0862">Zinc</keyword>
<evidence type="ECO:0000313" key="9">
    <source>
        <dbReference type="EMBL" id="KDR76327.1"/>
    </source>
</evidence>
<evidence type="ECO:0000256" key="6">
    <source>
        <dbReference type="PROSITE-ProRule" id="PRU00094"/>
    </source>
</evidence>
<feature type="domain" description="GATA-type" evidence="8">
    <location>
        <begin position="490"/>
        <end position="551"/>
    </location>
</feature>
<keyword evidence="5" id="KW-0804">Transcription</keyword>
<feature type="compositionally biased region" description="Low complexity" evidence="7">
    <location>
        <begin position="442"/>
        <end position="463"/>
    </location>
</feature>
<feature type="region of interest" description="Disordered" evidence="7">
    <location>
        <begin position="646"/>
        <end position="736"/>
    </location>
</feature>
<proteinExistence type="predicted"/>
<keyword evidence="10" id="KW-1185">Reference proteome</keyword>
<organism evidence="9 10">
    <name type="scientific">Galerina marginata (strain CBS 339.88)</name>
    <dbReference type="NCBI Taxonomy" id="685588"/>
    <lineage>
        <taxon>Eukaryota</taxon>
        <taxon>Fungi</taxon>
        <taxon>Dikarya</taxon>
        <taxon>Basidiomycota</taxon>
        <taxon>Agaricomycotina</taxon>
        <taxon>Agaricomycetes</taxon>
        <taxon>Agaricomycetidae</taxon>
        <taxon>Agaricales</taxon>
        <taxon>Agaricineae</taxon>
        <taxon>Strophariaceae</taxon>
        <taxon>Galerina</taxon>
    </lineage>
</organism>
<keyword evidence="4" id="KW-0805">Transcription regulation</keyword>
<feature type="compositionally biased region" description="Polar residues" evidence="7">
    <location>
        <begin position="377"/>
        <end position="430"/>
    </location>
</feature>
<feature type="compositionally biased region" description="Low complexity" evidence="7">
    <location>
        <begin position="648"/>
        <end position="659"/>
    </location>
</feature>
<dbReference type="PANTHER" id="PTHR47172:SF24">
    <property type="entry name" value="GATA ZINC FINGER DOMAIN-CONTAINING PROTEIN 14-RELATED"/>
    <property type="match status" value="1"/>
</dbReference>
<keyword evidence="2 6" id="KW-0863">Zinc-finger</keyword>